<feature type="modified residue" description="4-aspartylphosphate" evidence="2">
    <location>
        <position position="1049"/>
    </location>
</feature>
<dbReference type="InterPro" id="IPR011006">
    <property type="entry name" value="CheY-like_superfamily"/>
</dbReference>
<feature type="compositionally biased region" description="Polar residues" evidence="3">
    <location>
        <begin position="297"/>
        <end position="321"/>
    </location>
</feature>
<evidence type="ECO:0000256" key="3">
    <source>
        <dbReference type="SAM" id="MobiDB-lite"/>
    </source>
</evidence>
<evidence type="ECO:0000313" key="7">
    <source>
        <dbReference type="Proteomes" id="UP001303647"/>
    </source>
</evidence>
<proteinExistence type="predicted"/>
<evidence type="ECO:0000313" key="6">
    <source>
        <dbReference type="EMBL" id="KAK4246906.1"/>
    </source>
</evidence>
<dbReference type="SMART" id="SM00388">
    <property type="entry name" value="HisKA"/>
    <property type="match status" value="1"/>
</dbReference>
<dbReference type="EMBL" id="MU857664">
    <property type="protein sequence ID" value="KAK4246906.1"/>
    <property type="molecule type" value="Genomic_DNA"/>
</dbReference>
<comment type="caution">
    <text evidence="6">The sequence shown here is derived from an EMBL/GenBank/DDBJ whole genome shotgun (WGS) entry which is preliminary data.</text>
</comment>
<dbReference type="InterPro" id="IPR050956">
    <property type="entry name" value="2C_system_His_kinase"/>
</dbReference>
<dbReference type="Gene3D" id="1.10.287.130">
    <property type="match status" value="1"/>
</dbReference>
<dbReference type="Pfam" id="PF00072">
    <property type="entry name" value="Response_reg"/>
    <property type="match status" value="1"/>
</dbReference>
<dbReference type="PANTHER" id="PTHR43719:SF28">
    <property type="entry name" value="PEROXIDE STRESS-ACTIVATED HISTIDINE KINASE MAK1-RELATED"/>
    <property type="match status" value="1"/>
</dbReference>
<dbReference type="CDD" id="cd00082">
    <property type="entry name" value="HisKA"/>
    <property type="match status" value="1"/>
</dbReference>
<feature type="domain" description="Histidine kinase" evidence="4">
    <location>
        <begin position="570"/>
        <end position="750"/>
    </location>
</feature>
<dbReference type="SUPFAM" id="SSF55874">
    <property type="entry name" value="ATPase domain of HSP90 chaperone/DNA topoisomerase II/histidine kinase"/>
    <property type="match status" value="1"/>
</dbReference>
<dbReference type="InterPro" id="IPR001789">
    <property type="entry name" value="Sig_transdc_resp-reg_receiver"/>
</dbReference>
<keyword evidence="7" id="KW-1185">Reference proteome</keyword>
<name>A0AAN7CRX1_9PEZI</name>
<feature type="compositionally biased region" description="Polar residues" evidence="3">
    <location>
        <begin position="971"/>
        <end position="989"/>
    </location>
</feature>
<feature type="compositionally biased region" description="Low complexity" evidence="3">
    <location>
        <begin position="1"/>
        <end position="18"/>
    </location>
</feature>
<evidence type="ECO:0000256" key="2">
    <source>
        <dbReference type="PROSITE-ProRule" id="PRU00169"/>
    </source>
</evidence>
<dbReference type="PROSITE" id="PS50109">
    <property type="entry name" value="HIS_KIN"/>
    <property type="match status" value="1"/>
</dbReference>
<organism evidence="6 7">
    <name type="scientific">Corynascus novoguineensis</name>
    <dbReference type="NCBI Taxonomy" id="1126955"/>
    <lineage>
        <taxon>Eukaryota</taxon>
        <taxon>Fungi</taxon>
        <taxon>Dikarya</taxon>
        <taxon>Ascomycota</taxon>
        <taxon>Pezizomycotina</taxon>
        <taxon>Sordariomycetes</taxon>
        <taxon>Sordariomycetidae</taxon>
        <taxon>Sordariales</taxon>
        <taxon>Chaetomiaceae</taxon>
        <taxon>Corynascus</taxon>
    </lineage>
</organism>
<dbReference type="PANTHER" id="PTHR43719">
    <property type="entry name" value="TWO-COMPONENT HISTIDINE KINASE"/>
    <property type="match status" value="1"/>
</dbReference>
<feature type="region of interest" description="Disordered" evidence="3">
    <location>
        <begin position="269"/>
        <end position="332"/>
    </location>
</feature>
<dbReference type="SMART" id="SM00448">
    <property type="entry name" value="REC"/>
    <property type="match status" value="1"/>
</dbReference>
<dbReference type="GO" id="GO:0000155">
    <property type="term" value="F:phosphorelay sensor kinase activity"/>
    <property type="evidence" value="ECO:0007669"/>
    <property type="project" value="InterPro"/>
</dbReference>
<dbReference type="SUPFAM" id="SSF55781">
    <property type="entry name" value="GAF domain-like"/>
    <property type="match status" value="1"/>
</dbReference>
<reference evidence="6" key="2">
    <citation type="submission" date="2023-05" db="EMBL/GenBank/DDBJ databases">
        <authorList>
            <consortium name="Lawrence Berkeley National Laboratory"/>
            <person name="Steindorff A."/>
            <person name="Hensen N."/>
            <person name="Bonometti L."/>
            <person name="Westerberg I."/>
            <person name="Brannstrom I.O."/>
            <person name="Guillou S."/>
            <person name="Cros-Aarteil S."/>
            <person name="Calhoun S."/>
            <person name="Haridas S."/>
            <person name="Kuo A."/>
            <person name="Mondo S."/>
            <person name="Pangilinan J."/>
            <person name="Riley R."/>
            <person name="Labutti K."/>
            <person name="Andreopoulos B."/>
            <person name="Lipzen A."/>
            <person name="Chen C."/>
            <person name="Yanf M."/>
            <person name="Daum C."/>
            <person name="Ng V."/>
            <person name="Clum A."/>
            <person name="Ohm R."/>
            <person name="Martin F."/>
            <person name="Silar P."/>
            <person name="Natvig D."/>
            <person name="Lalanne C."/>
            <person name="Gautier V."/>
            <person name="Ament-Velasquez S.L."/>
            <person name="Kruys A."/>
            <person name="Hutchinson M.I."/>
            <person name="Powell A.J."/>
            <person name="Barry K."/>
            <person name="Miller A.N."/>
            <person name="Grigoriev I.V."/>
            <person name="Debuchy R."/>
            <person name="Gladieux P."/>
            <person name="Thoren M.H."/>
            <person name="Johannesson H."/>
        </authorList>
    </citation>
    <scope>NUCLEOTIDE SEQUENCE</scope>
    <source>
        <strain evidence="6">CBS 359.72</strain>
    </source>
</reference>
<dbReference type="PROSITE" id="PS50110">
    <property type="entry name" value="RESPONSE_REGULATORY"/>
    <property type="match status" value="1"/>
</dbReference>
<evidence type="ECO:0000259" key="4">
    <source>
        <dbReference type="PROSITE" id="PS50109"/>
    </source>
</evidence>
<keyword evidence="1 2" id="KW-0597">Phosphoprotein</keyword>
<dbReference type="Gene3D" id="3.40.50.2300">
    <property type="match status" value="1"/>
</dbReference>
<feature type="compositionally biased region" description="Polar residues" evidence="3">
    <location>
        <begin position="352"/>
        <end position="361"/>
    </location>
</feature>
<dbReference type="AlphaFoldDB" id="A0AAN7CRX1"/>
<feature type="region of interest" description="Disordered" evidence="3">
    <location>
        <begin position="954"/>
        <end position="989"/>
    </location>
</feature>
<evidence type="ECO:0000259" key="5">
    <source>
        <dbReference type="PROSITE" id="PS50110"/>
    </source>
</evidence>
<feature type="region of interest" description="Disordered" evidence="3">
    <location>
        <begin position="346"/>
        <end position="365"/>
    </location>
</feature>
<dbReference type="CDD" id="cd17546">
    <property type="entry name" value="REC_hyHK_CKI1_RcsC-like"/>
    <property type="match status" value="1"/>
</dbReference>
<dbReference type="InterPro" id="IPR036097">
    <property type="entry name" value="HisK_dim/P_sf"/>
</dbReference>
<dbReference type="Pfam" id="PF00512">
    <property type="entry name" value="HisKA"/>
    <property type="match status" value="1"/>
</dbReference>
<reference evidence="6" key="1">
    <citation type="journal article" date="2023" name="Mol. Phylogenet. Evol.">
        <title>Genome-scale phylogeny and comparative genomics of the fungal order Sordariales.</title>
        <authorList>
            <person name="Hensen N."/>
            <person name="Bonometti L."/>
            <person name="Westerberg I."/>
            <person name="Brannstrom I.O."/>
            <person name="Guillou S."/>
            <person name="Cros-Aarteil S."/>
            <person name="Calhoun S."/>
            <person name="Haridas S."/>
            <person name="Kuo A."/>
            <person name="Mondo S."/>
            <person name="Pangilinan J."/>
            <person name="Riley R."/>
            <person name="LaButti K."/>
            <person name="Andreopoulos B."/>
            <person name="Lipzen A."/>
            <person name="Chen C."/>
            <person name="Yan M."/>
            <person name="Daum C."/>
            <person name="Ng V."/>
            <person name="Clum A."/>
            <person name="Steindorff A."/>
            <person name="Ohm R.A."/>
            <person name="Martin F."/>
            <person name="Silar P."/>
            <person name="Natvig D.O."/>
            <person name="Lalanne C."/>
            <person name="Gautier V."/>
            <person name="Ament-Velasquez S.L."/>
            <person name="Kruys A."/>
            <person name="Hutchinson M.I."/>
            <person name="Powell A.J."/>
            <person name="Barry K."/>
            <person name="Miller A.N."/>
            <person name="Grigoriev I.V."/>
            <person name="Debuchy R."/>
            <person name="Gladieux P."/>
            <person name="Hiltunen Thoren M."/>
            <person name="Johannesson H."/>
        </authorList>
    </citation>
    <scope>NUCLEOTIDE SEQUENCE</scope>
    <source>
        <strain evidence="6">CBS 359.72</strain>
    </source>
</reference>
<accession>A0AAN7CRX1</accession>
<sequence>MSASVDSDSAGASASPASCRNSEVESSERARQREIAAYLSAASFPPGLPAAFQEKASLCTDPTLNALTQLGALRLNYQYVICEMTRSHSFVDLKCDPGDTVAIGVCKLRNCDGVCPATMKAFMDETGEWVKTGPEEIANRTRYIINNFKTHPNYKDRPYVVNYPYFTSYLEVPLVSPLGYLLGSYCVVDSKYNDFDNDHLVEIMNEISASIMSHLENVRVRQNRDRSEKLIRGLSAFIKNELPMTSRLRDNGALEDAFQASASRSLVMNKFDGRGDDSTDATSSDGSERQLRPKMASLSSHESTQSGQSLATPQGEASETPPTTPRDDSVTNPMEDQLLTATAQLAPDHSPSHSTSAPSEPSESHGFITAATIQQTMDLDGLMFLDAVPSSYLDRPDQPSLDSREAPCNPAEGPFCATIVKSIAGQGTDAATHQNQFQLPEVSLQRFIKAYPRGHVFTADELGPIDDSYGVGKPFKSRLAADKKSLRLRNDIAALFRVLPAAKYIIFYPLWHFQRECWYAATLAWVEDPIRAINVGDLGLVSAFGSSVMAEVSRLETLAASRAKSDFVSSLSHELRSPLHGIMASSELVREGISNQALLSTLDMLDSCATTLLDTFNNLLDHAVVNHSGLRRSPGALMDSAIREMDLGALVEDVVEVVRMQARASHRKRASRVKSPSSHPLPVNVGAWKRIYTDAGRIEIELKVVKRTDRAGKECDYVSFTVEDTGAGMSSDFINHAPGMGLGLSIVRQLSSLGYDAVPPAEQPFSDEKSLGLNGQTVCLITPDACVAEAGADFSVSTEVQTWWESVEKAIRANATGFLGTKVKVATKNCQIPSADIYLLDCNSLNGLVEEIRNQVLQTWHTRVRPLVLLCSGSGATSCFKQKLAEGHSLHLNHPIAPRKLSSVFRLALQAKSCCSTVQICSEKSECNTTQTISGGSTTTQIELPVVKMPIRGLKEQLPPPPSEPEPSASVGANSLTDSSRPSVPVQQRTRPNHLLLVDDNPINLKLLIQLARKLKHTYATANNGLEAVQLYKKSLEGQEPCFSLVFMDISMPVMNGFEATREIRQLEIAAGVPRTKIVALTGLRSDVNGDEATASGLDLFLTKPVKMSTVKELLDGIQAGS</sequence>
<evidence type="ECO:0000256" key="1">
    <source>
        <dbReference type="ARBA" id="ARBA00022553"/>
    </source>
</evidence>
<dbReference type="InterPro" id="IPR003661">
    <property type="entry name" value="HisK_dim/P_dom"/>
</dbReference>
<dbReference type="SUPFAM" id="SSF52172">
    <property type="entry name" value="CheY-like"/>
    <property type="match status" value="1"/>
</dbReference>
<feature type="domain" description="Response regulatory" evidence="5">
    <location>
        <begin position="994"/>
        <end position="1119"/>
    </location>
</feature>
<dbReference type="Proteomes" id="UP001303647">
    <property type="component" value="Unassembled WGS sequence"/>
</dbReference>
<dbReference type="InterPro" id="IPR005467">
    <property type="entry name" value="His_kinase_dom"/>
</dbReference>
<protein>
    <submittedName>
        <fullName evidence="6">Uncharacterized protein</fullName>
    </submittedName>
</protein>
<dbReference type="Gene3D" id="3.30.565.10">
    <property type="entry name" value="Histidine kinase-like ATPase, C-terminal domain"/>
    <property type="match status" value="1"/>
</dbReference>
<feature type="region of interest" description="Disordered" evidence="3">
    <location>
        <begin position="1"/>
        <end position="28"/>
    </location>
</feature>
<dbReference type="InterPro" id="IPR036890">
    <property type="entry name" value="HATPase_C_sf"/>
</dbReference>
<gene>
    <name evidence="6" type="ORF">C7999DRAFT_41704</name>
</gene>
<dbReference type="SUPFAM" id="SSF47384">
    <property type="entry name" value="Homodimeric domain of signal transducing histidine kinase"/>
    <property type="match status" value="1"/>
</dbReference>